<protein>
    <submittedName>
        <fullName evidence="2">Putative coiled coil protein</fullName>
    </submittedName>
</protein>
<accession>D3HN86</accession>
<dbReference type="OrthoDB" id="5647420at2"/>
<dbReference type="HOGENOM" id="CLU_986232_0_0_6"/>
<dbReference type="AlphaFoldDB" id="D3HN86"/>
<dbReference type="RefSeq" id="WP_003633812.1">
    <property type="nucleotide sequence ID" value="NC_013861.1"/>
</dbReference>
<dbReference type="GeneID" id="40924253"/>
<evidence type="ECO:0000256" key="1">
    <source>
        <dbReference type="SAM" id="Coils"/>
    </source>
</evidence>
<gene>
    <name evidence="2" type="ordered locus">LLO_0021</name>
</gene>
<feature type="coiled-coil region" evidence="1">
    <location>
        <begin position="60"/>
        <end position="97"/>
    </location>
</feature>
<dbReference type="Proteomes" id="UP000001060">
    <property type="component" value="Chromosome"/>
</dbReference>
<organism evidence="2 3">
    <name type="scientific">Legionella longbeachae serogroup 1 (strain NSW150)</name>
    <dbReference type="NCBI Taxonomy" id="661367"/>
    <lineage>
        <taxon>Bacteria</taxon>
        <taxon>Pseudomonadati</taxon>
        <taxon>Pseudomonadota</taxon>
        <taxon>Gammaproteobacteria</taxon>
        <taxon>Legionellales</taxon>
        <taxon>Legionellaceae</taxon>
        <taxon>Legionella</taxon>
    </lineage>
</organism>
<keyword evidence="1" id="KW-0175">Coiled coil</keyword>
<evidence type="ECO:0000313" key="3">
    <source>
        <dbReference type="Proteomes" id="UP000001060"/>
    </source>
</evidence>
<sequence length="282" mass="32715">MPHLAIMPPEDVIRVVKPKIEDLQRITAMNTQIIVDTKYEINIGLKKLLKSGRINELRYEEELKQNKKELILRQKALNELEQQFQRIKQLQEEAKSETICFVIENDINIEELKKLIALTQINIDTTDDKNEKLFLCTLLQTAISCKNLLDEQRTLKTQKIPMLKSEKRYTSYLLEELKNFELNPSKSPLATDSYITKLDNPGLSNSASHEESIIELDALISQMDSMSTGFKEFINKFCNTINKEPIFALPESSMNNKVQDFKEQLKLIKTETEQKQSYANTR</sequence>
<dbReference type="STRING" id="661367.LLO_0021"/>
<evidence type="ECO:0000313" key="2">
    <source>
        <dbReference type="EMBL" id="CBJ10342.1"/>
    </source>
</evidence>
<dbReference type="KEGG" id="llo:LLO_0021"/>
<dbReference type="EMBL" id="FN650140">
    <property type="protein sequence ID" value="CBJ10342.1"/>
    <property type="molecule type" value="Genomic_DNA"/>
</dbReference>
<reference evidence="2 3" key="1">
    <citation type="journal article" date="2010" name="PLoS Genet.">
        <title>Analysis of the Legionella longbeachae genome and transcriptome uncovers unique strategies to cause Legionnaires' disease.</title>
        <authorList>
            <person name="Cazalet C."/>
            <person name="Gomez-Valero L."/>
            <person name="Rusniok C."/>
            <person name="Lomma M."/>
            <person name="Dervins-Ravault D."/>
            <person name="Newton H."/>
            <person name="Sansom F."/>
            <person name="Jarraud S."/>
            <person name="Zidane N."/>
            <person name="Ma L."/>
            <person name="Bouchier C."/>
            <person name="Etienne J."/>
            <person name="Hartland E."/>
            <person name="Buchrieser C."/>
        </authorList>
    </citation>
    <scope>NUCLEOTIDE SEQUENCE [LARGE SCALE GENOMIC DNA]</scope>
    <source>
        <strain evidence="2 3">NSW150</strain>
    </source>
</reference>
<dbReference type="eggNOG" id="ENOG5031EQ6">
    <property type="taxonomic scope" value="Bacteria"/>
</dbReference>
<name>D3HN86_LEGLN</name>
<keyword evidence="3" id="KW-1185">Reference proteome</keyword>
<proteinExistence type="predicted"/>